<dbReference type="Proteomes" id="UP000002030">
    <property type="component" value="Chromosome"/>
</dbReference>
<dbReference type="HOGENOM" id="CLU_000445_39_0_0"/>
<dbReference type="STRING" id="525903.Taci_1452"/>
<proteinExistence type="predicted"/>
<dbReference type="RefSeq" id="WP_012870193.1">
    <property type="nucleotide sequence ID" value="NC_013522.1"/>
</dbReference>
<evidence type="ECO:0000313" key="4">
    <source>
        <dbReference type="Proteomes" id="UP000002030"/>
    </source>
</evidence>
<dbReference type="GO" id="GO:0003677">
    <property type="term" value="F:DNA binding"/>
    <property type="evidence" value="ECO:0007669"/>
    <property type="project" value="InterPro"/>
</dbReference>
<feature type="modified residue" description="4-aspartylphosphate" evidence="1">
    <location>
        <position position="57"/>
    </location>
</feature>
<dbReference type="Gene3D" id="1.10.10.10">
    <property type="entry name" value="Winged helix-like DNA-binding domain superfamily/Winged helix DNA-binding domain"/>
    <property type="match status" value="1"/>
</dbReference>
<dbReference type="InterPro" id="IPR036388">
    <property type="entry name" value="WH-like_DNA-bd_sf"/>
</dbReference>
<gene>
    <name evidence="3" type="ordered locus">Taci_1452</name>
</gene>
<accession>D1B6P1</accession>
<dbReference type="SMART" id="SM00448">
    <property type="entry name" value="REC"/>
    <property type="match status" value="1"/>
</dbReference>
<dbReference type="EnsemblBacteria" id="ACZ19682">
    <property type="protein sequence ID" value="ACZ19682"/>
    <property type="gene ID" value="Taci_1452"/>
</dbReference>
<dbReference type="Pfam" id="PF09339">
    <property type="entry name" value="HTH_IclR"/>
    <property type="match status" value="1"/>
</dbReference>
<dbReference type="OrthoDB" id="9759232at2"/>
<dbReference type="SUPFAM" id="SSF46785">
    <property type="entry name" value="Winged helix' DNA-binding domain"/>
    <property type="match status" value="1"/>
</dbReference>
<dbReference type="InterPro" id="IPR005471">
    <property type="entry name" value="Tscrpt_reg_IclR_N"/>
</dbReference>
<dbReference type="AlphaFoldDB" id="D1B6P1"/>
<feature type="domain" description="Response regulatory" evidence="2">
    <location>
        <begin position="5"/>
        <end position="122"/>
    </location>
</feature>
<sequence length="224" mass="25022">MLPYGLLIAEDDPSMVRLYKAFLQGVEGVSLLGVTPSGEELLRYFRRGGRAELLLLDIYLEGSNGVDILRELRGMGVDLDVIVVTSESSPRTVGEAMRLGVFDYLVKPFGGSRFGRALDDLVAFRRRIDRVNSRMSQDELDKLLGGGEEELPKGLHRSTLKGILSLLSCFGEATVDRLSEEMGLSKSSVRRYMDYLVREGEVELRLKHLGRGRPVNVYRLPSDL</sequence>
<evidence type="ECO:0000313" key="3">
    <source>
        <dbReference type="EMBL" id="ACZ19682.1"/>
    </source>
</evidence>
<dbReference type="InterPro" id="IPR036390">
    <property type="entry name" value="WH_DNA-bd_sf"/>
</dbReference>
<organism evidence="3 4">
    <name type="scientific">Thermanaerovibrio acidaminovorans (strain ATCC 49978 / DSM 6589 / Su883)</name>
    <name type="common">Selenomonas acidaminovorans</name>
    <dbReference type="NCBI Taxonomy" id="525903"/>
    <lineage>
        <taxon>Bacteria</taxon>
        <taxon>Thermotogati</taxon>
        <taxon>Synergistota</taxon>
        <taxon>Synergistia</taxon>
        <taxon>Synergistales</taxon>
        <taxon>Synergistaceae</taxon>
        <taxon>Thermanaerovibrio</taxon>
    </lineage>
</organism>
<dbReference type="GO" id="GO:0006355">
    <property type="term" value="P:regulation of DNA-templated transcription"/>
    <property type="evidence" value="ECO:0007669"/>
    <property type="project" value="InterPro"/>
</dbReference>
<dbReference type="PANTHER" id="PTHR45526:SF1">
    <property type="entry name" value="TRANSCRIPTIONAL REGULATORY PROTEIN DCUR-RELATED"/>
    <property type="match status" value="1"/>
</dbReference>
<dbReference type="Pfam" id="PF00072">
    <property type="entry name" value="Response_reg"/>
    <property type="match status" value="1"/>
</dbReference>
<keyword evidence="4" id="KW-1185">Reference proteome</keyword>
<dbReference type="InterPro" id="IPR051271">
    <property type="entry name" value="2C-system_Tx_regulators"/>
</dbReference>
<dbReference type="PANTHER" id="PTHR45526">
    <property type="entry name" value="TRANSCRIPTIONAL REGULATORY PROTEIN DPIA"/>
    <property type="match status" value="1"/>
</dbReference>
<dbReference type="PROSITE" id="PS50110">
    <property type="entry name" value="RESPONSE_REGULATORY"/>
    <property type="match status" value="1"/>
</dbReference>
<dbReference type="SUPFAM" id="SSF52172">
    <property type="entry name" value="CheY-like"/>
    <property type="match status" value="1"/>
</dbReference>
<evidence type="ECO:0000256" key="1">
    <source>
        <dbReference type="PROSITE-ProRule" id="PRU00169"/>
    </source>
</evidence>
<dbReference type="Gene3D" id="3.40.50.2300">
    <property type="match status" value="1"/>
</dbReference>
<name>D1B6P1_THEAS</name>
<dbReference type="eggNOG" id="COG4565">
    <property type="taxonomic scope" value="Bacteria"/>
</dbReference>
<dbReference type="GO" id="GO:0000156">
    <property type="term" value="F:phosphorelay response regulator activity"/>
    <property type="evidence" value="ECO:0007669"/>
    <property type="project" value="TreeGrafter"/>
</dbReference>
<reference evidence="3 4" key="1">
    <citation type="journal article" date="2009" name="Stand. Genomic Sci.">
        <title>Complete genome sequence of Thermanaerovibrio acidaminovorans type strain (Su883).</title>
        <authorList>
            <person name="Chovatia M."/>
            <person name="Sikorski J."/>
            <person name="Schroder M."/>
            <person name="Lapidus A."/>
            <person name="Nolan M."/>
            <person name="Tice H."/>
            <person name="Glavina Del Rio T."/>
            <person name="Copeland A."/>
            <person name="Cheng J.F."/>
            <person name="Lucas S."/>
            <person name="Chen F."/>
            <person name="Bruce D."/>
            <person name="Goodwin L."/>
            <person name="Pitluck S."/>
            <person name="Ivanova N."/>
            <person name="Mavromatis K."/>
            <person name="Ovchinnikova G."/>
            <person name="Pati A."/>
            <person name="Chen A."/>
            <person name="Palaniappan K."/>
            <person name="Land M."/>
            <person name="Hauser L."/>
            <person name="Chang Y.J."/>
            <person name="Jeffries C.D."/>
            <person name="Chain P."/>
            <person name="Saunders E."/>
            <person name="Detter J.C."/>
            <person name="Brettin T."/>
            <person name="Rohde M."/>
            <person name="Goker M."/>
            <person name="Spring S."/>
            <person name="Bristow J."/>
            <person name="Markowitz V."/>
            <person name="Hugenholtz P."/>
            <person name="Kyrpides N.C."/>
            <person name="Klenk H.P."/>
            <person name="Eisen J.A."/>
        </authorList>
    </citation>
    <scope>NUCLEOTIDE SEQUENCE [LARGE SCALE GENOMIC DNA]</scope>
    <source>
        <strain evidence="4">ATCC 49978 / DSM 6589 / Su883</strain>
    </source>
</reference>
<dbReference type="EMBL" id="CP001818">
    <property type="protein sequence ID" value="ACZ19682.1"/>
    <property type="molecule type" value="Genomic_DNA"/>
</dbReference>
<dbReference type="KEGG" id="tai:Taci_1452"/>
<protein>
    <recommendedName>
        <fullName evidence="2">Response regulatory domain-containing protein</fullName>
    </recommendedName>
</protein>
<keyword evidence="1" id="KW-0597">Phosphoprotein</keyword>
<dbReference type="InterPro" id="IPR001789">
    <property type="entry name" value="Sig_transdc_resp-reg_receiver"/>
</dbReference>
<dbReference type="InterPro" id="IPR011006">
    <property type="entry name" value="CheY-like_superfamily"/>
</dbReference>
<evidence type="ECO:0000259" key="2">
    <source>
        <dbReference type="PROSITE" id="PS50110"/>
    </source>
</evidence>